<evidence type="ECO:0000313" key="3">
    <source>
        <dbReference type="Proteomes" id="UP001356308"/>
    </source>
</evidence>
<proteinExistence type="predicted"/>
<evidence type="ECO:0000313" key="2">
    <source>
        <dbReference type="EMBL" id="MEE1974806.1"/>
    </source>
</evidence>
<gene>
    <name evidence="2" type="ORF">V1I91_01910</name>
</gene>
<name>A0ABU7IQG6_9FLAO</name>
<dbReference type="InterPro" id="IPR045749">
    <property type="entry name" value="DUF6090"/>
</dbReference>
<protein>
    <submittedName>
        <fullName evidence="2">DUF6090 family protein</fullName>
    </submittedName>
</protein>
<organism evidence="2 3">
    <name type="scientific">Maribacter cobaltidurans</name>
    <dbReference type="NCBI Taxonomy" id="1178778"/>
    <lineage>
        <taxon>Bacteria</taxon>
        <taxon>Pseudomonadati</taxon>
        <taxon>Bacteroidota</taxon>
        <taxon>Flavobacteriia</taxon>
        <taxon>Flavobacteriales</taxon>
        <taxon>Flavobacteriaceae</taxon>
        <taxon>Maribacter</taxon>
    </lineage>
</organism>
<reference evidence="2 3" key="1">
    <citation type="submission" date="2024-01" db="EMBL/GenBank/DDBJ databases">
        <title>Maribacter spp. originated from different algae showed divergent polysaccharides utilization ability.</title>
        <authorList>
            <person name="Wang H."/>
            <person name="Wu Y."/>
        </authorList>
    </citation>
    <scope>NUCLEOTIDE SEQUENCE [LARGE SCALE GENOMIC DNA]</scope>
    <source>
        <strain evidence="2 3">PR1</strain>
    </source>
</reference>
<comment type="caution">
    <text evidence="2">The sequence shown here is derived from an EMBL/GenBank/DDBJ whole genome shotgun (WGS) entry which is preliminary data.</text>
</comment>
<keyword evidence="1" id="KW-0812">Transmembrane</keyword>
<keyword evidence="1" id="KW-0472">Membrane</keyword>
<feature type="transmembrane region" description="Helical" evidence="1">
    <location>
        <begin position="21"/>
        <end position="42"/>
    </location>
</feature>
<dbReference type="RefSeq" id="WP_272649635.1">
    <property type="nucleotide sequence ID" value="NZ_JAZDDG010000001.1"/>
</dbReference>
<accession>A0ABU7IQG6</accession>
<dbReference type="EMBL" id="JAZDDG010000001">
    <property type="protein sequence ID" value="MEE1974806.1"/>
    <property type="molecule type" value="Genomic_DNA"/>
</dbReference>
<keyword evidence="1" id="KW-1133">Transmembrane helix</keyword>
<dbReference type="Pfam" id="PF19578">
    <property type="entry name" value="DUF6090"/>
    <property type="match status" value="1"/>
</dbReference>
<evidence type="ECO:0000256" key="1">
    <source>
        <dbReference type="SAM" id="Phobius"/>
    </source>
</evidence>
<dbReference type="Proteomes" id="UP001356308">
    <property type="component" value="Unassembled WGS sequence"/>
</dbReference>
<keyword evidence="3" id="KW-1185">Reference proteome</keyword>
<sequence length="247" mass="29090">MIKFFRKIRQRLLSETKFSKYLLYGIGEIVLVVIGILLALQINEWNEERQNQKEAHKILLRLKTEFENHNKRIDPIILFHTKRLNAAKALKTQFKTSSELSTDSLKILFGELQADWKYDPIKNIIESVISSGKIELIQNDSVKDIVRYWDSTIKKYDELYSSQDEIFNTHILPILIENYPLLEYDGIYNSDFAANTDKIFGNLKNENLFFILEIDVKALVNWTIHIKEMQYDALKKIDLELKQMTVN</sequence>